<sequence>NYILPGKSGELSGIYWDTFLPIQGPNSIAHRSLVIYKYNRTDVRNITSTPWACGTILQYIKKGIYQKPMLTAQILFRYPIVGRILFRQPKDEPWQDTIIIVEYLIHADGSTEDSSDGHRWAIHNDAPGKDFYDWQNRCISTEESSIPLMCRLGDTYSRLGKLTIAGGRHEAAKLSRKVFVDSNLPLSGRFNIIGKSLTIYDDFGPKARGERLACSTITGHSRRKAVAKDWYPNGNPFSLTGKLEITQQSEYDITNVEVEFKGLEENSGYHIHQ</sequence>
<reference evidence="2" key="1">
    <citation type="submission" date="2013-02" db="EMBL/GenBank/DDBJ databases">
        <authorList>
            <person name="Hughes D."/>
        </authorList>
    </citation>
    <scope>NUCLEOTIDE SEQUENCE</scope>
    <source>
        <strain>Durham</strain>
        <strain evidence="2">NC isolate 2 -- Noor lab</strain>
    </source>
</reference>
<dbReference type="GO" id="GO:0006801">
    <property type="term" value="P:superoxide metabolic process"/>
    <property type="evidence" value="ECO:0007669"/>
    <property type="project" value="InterPro"/>
</dbReference>
<dbReference type="SUPFAM" id="SSF49329">
    <property type="entry name" value="Cu,Zn superoxide dismutase-like"/>
    <property type="match status" value="2"/>
</dbReference>
<dbReference type="PANTHER" id="PTHR20910">
    <property type="entry name" value="AGAP001623-PA"/>
    <property type="match status" value="1"/>
</dbReference>
<reference evidence="1" key="2">
    <citation type="submission" date="2015-06" db="UniProtKB">
        <authorList>
            <consortium name="EnsemblMetazoa"/>
        </authorList>
    </citation>
    <scope>IDENTIFICATION</scope>
</reference>
<dbReference type="GO" id="GO:0046872">
    <property type="term" value="F:metal ion binding"/>
    <property type="evidence" value="ECO:0007669"/>
    <property type="project" value="InterPro"/>
</dbReference>
<dbReference type="InterPro" id="IPR036423">
    <property type="entry name" value="SOD-like_Cu/Zn_dom_sf"/>
</dbReference>
<dbReference type="EMBL" id="CAQQ02117624">
    <property type="status" value="NOT_ANNOTATED_CDS"/>
    <property type="molecule type" value="Genomic_DNA"/>
</dbReference>
<keyword evidence="2" id="KW-1185">Reference proteome</keyword>
<protein>
    <recommendedName>
        <fullName evidence="3">Superoxide dismutase copper/zinc binding domain-containing protein</fullName>
    </recommendedName>
</protein>
<dbReference type="HOGENOM" id="CLU_1021473_0_0_1"/>
<dbReference type="Proteomes" id="UP000015102">
    <property type="component" value="Unassembled WGS sequence"/>
</dbReference>
<name>T1H2Q3_MEGSC</name>
<accession>T1H2Q3</accession>
<evidence type="ECO:0000313" key="2">
    <source>
        <dbReference type="Proteomes" id="UP000015102"/>
    </source>
</evidence>
<dbReference type="EnsemblMetazoa" id="MESCA010507-RA">
    <property type="protein sequence ID" value="MESCA010507-PA"/>
    <property type="gene ID" value="MESCA010507"/>
</dbReference>
<dbReference type="InterPro" id="IPR053257">
    <property type="entry name" value="Cu-only_SOD"/>
</dbReference>
<proteinExistence type="predicted"/>
<evidence type="ECO:0000313" key="1">
    <source>
        <dbReference type="EnsemblMetazoa" id="MESCA010507-PA"/>
    </source>
</evidence>
<evidence type="ECO:0008006" key="3">
    <source>
        <dbReference type="Google" id="ProtNLM"/>
    </source>
</evidence>
<dbReference type="AlphaFoldDB" id="T1H2Q3"/>
<organism evidence="1 2">
    <name type="scientific">Megaselia scalaris</name>
    <name type="common">Humpbacked fly</name>
    <name type="synonym">Phora scalaris</name>
    <dbReference type="NCBI Taxonomy" id="36166"/>
    <lineage>
        <taxon>Eukaryota</taxon>
        <taxon>Metazoa</taxon>
        <taxon>Ecdysozoa</taxon>
        <taxon>Arthropoda</taxon>
        <taxon>Hexapoda</taxon>
        <taxon>Insecta</taxon>
        <taxon>Pterygota</taxon>
        <taxon>Neoptera</taxon>
        <taxon>Endopterygota</taxon>
        <taxon>Diptera</taxon>
        <taxon>Brachycera</taxon>
        <taxon>Muscomorpha</taxon>
        <taxon>Platypezoidea</taxon>
        <taxon>Phoridae</taxon>
        <taxon>Megaseliini</taxon>
        <taxon>Megaselia</taxon>
    </lineage>
</organism>
<dbReference type="Gene3D" id="2.60.40.200">
    <property type="entry name" value="Superoxide dismutase, copper/zinc binding domain"/>
    <property type="match status" value="2"/>
</dbReference>
<dbReference type="PANTHER" id="PTHR20910:SF1">
    <property type="entry name" value="SUPEROXIDE DISMUTASE COPPER_ZINC BINDING DOMAIN-CONTAINING PROTEIN"/>
    <property type="match status" value="1"/>
</dbReference>